<name>A0A376B4B8_9ASCO</name>
<gene>
    <name evidence="2" type="ORF">SCODWIG_01233</name>
</gene>
<reference evidence="3" key="1">
    <citation type="submission" date="2018-06" db="EMBL/GenBank/DDBJ databases">
        <authorList>
            <person name="Guldener U."/>
        </authorList>
    </citation>
    <scope>NUCLEOTIDE SEQUENCE [LARGE SCALE GENOMIC DNA]</scope>
    <source>
        <strain evidence="3">UTAD17</strain>
    </source>
</reference>
<dbReference type="AlphaFoldDB" id="A0A376B4B8"/>
<dbReference type="InterPro" id="IPR001138">
    <property type="entry name" value="Zn2Cys6_DnaBD"/>
</dbReference>
<evidence type="ECO:0000313" key="2">
    <source>
        <dbReference type="EMBL" id="SSD59472.1"/>
    </source>
</evidence>
<evidence type="ECO:0000313" key="3">
    <source>
        <dbReference type="Proteomes" id="UP000262825"/>
    </source>
</evidence>
<dbReference type="InterPro" id="IPR036864">
    <property type="entry name" value="Zn2-C6_fun-type_DNA-bd_sf"/>
</dbReference>
<protein>
    <recommendedName>
        <fullName evidence="4">Zn(2)-C6 fungal-type domain-containing protein</fullName>
    </recommendedName>
</protein>
<dbReference type="VEuPathDB" id="FungiDB:SCODWIG_01233"/>
<dbReference type="SUPFAM" id="SSF57701">
    <property type="entry name" value="Zn2/Cys6 DNA-binding domain"/>
    <property type="match status" value="1"/>
</dbReference>
<dbReference type="GO" id="GO:0000981">
    <property type="term" value="F:DNA-binding transcription factor activity, RNA polymerase II-specific"/>
    <property type="evidence" value="ECO:0007669"/>
    <property type="project" value="InterPro"/>
</dbReference>
<accession>A0A376B4B8</accession>
<keyword evidence="3" id="KW-1185">Reference proteome</keyword>
<dbReference type="GO" id="GO:0008270">
    <property type="term" value="F:zinc ion binding"/>
    <property type="evidence" value="ECO:0007669"/>
    <property type="project" value="InterPro"/>
</dbReference>
<proteinExistence type="predicted"/>
<dbReference type="CDD" id="cd00067">
    <property type="entry name" value="GAL4"/>
    <property type="match status" value="1"/>
</dbReference>
<organism evidence="2 3">
    <name type="scientific">Saccharomycodes ludwigii</name>
    <dbReference type="NCBI Taxonomy" id="36035"/>
    <lineage>
        <taxon>Eukaryota</taxon>
        <taxon>Fungi</taxon>
        <taxon>Dikarya</taxon>
        <taxon>Ascomycota</taxon>
        <taxon>Saccharomycotina</taxon>
        <taxon>Saccharomycetes</taxon>
        <taxon>Saccharomycodales</taxon>
        <taxon>Saccharomycodaceae</taxon>
        <taxon>Saccharomycodes</taxon>
    </lineage>
</organism>
<evidence type="ECO:0008006" key="4">
    <source>
        <dbReference type="Google" id="ProtNLM"/>
    </source>
</evidence>
<evidence type="ECO:0000256" key="1">
    <source>
        <dbReference type="SAM" id="MobiDB-lite"/>
    </source>
</evidence>
<dbReference type="Proteomes" id="UP000262825">
    <property type="component" value="Unassembled WGS sequence"/>
</dbReference>
<sequence>MVISLTPHRNNTNSNIPSISNIFGTTTNNFINVADSTNNNSTTHTLPAHTQHRNKQNLAYTRTKKGSLLILNLSNHSIPPLLLPPVINCCGATTTNDDNNCDDGSGSIYSNNNNNNTIPHNTVYNIPSNDGNRSRSDTGCSVYSNNSSIFSSNNNDLLTRKRSNTINSSHSSVISNSSNSSSSNSSILSVNGTGTSCDNNSNNAPVSKRQRVGPSCDLCRAKKIKCDAIITTILKDDLILNSFSQSLHCELDKSTIIQFLMSHSTELSNSNNVIDTTTIIQNLINNDNINKKEYKYYKHVDKLISFKACSSCRIKKQNACRFSKGLTRQDINIFNKLKKINYLKRKNWKKCGKSTSTSSDTILYNIDAESSELNHSLDSFTIHDYKNL</sequence>
<dbReference type="EMBL" id="UFAJ01000147">
    <property type="protein sequence ID" value="SSD59472.1"/>
    <property type="molecule type" value="Genomic_DNA"/>
</dbReference>
<feature type="region of interest" description="Disordered" evidence="1">
    <location>
        <begin position="168"/>
        <end position="187"/>
    </location>
</feature>